<proteinExistence type="predicted"/>
<feature type="region of interest" description="Disordered" evidence="1">
    <location>
        <begin position="17"/>
        <end position="57"/>
    </location>
</feature>
<evidence type="ECO:0000313" key="2">
    <source>
        <dbReference type="EMBL" id="GFC73808.1"/>
    </source>
</evidence>
<gene>
    <name evidence="2" type="ORF">Tci_845778</name>
</gene>
<dbReference type="EMBL" id="BKCJ011044313">
    <property type="protein sequence ID" value="GFC73808.1"/>
    <property type="molecule type" value="Genomic_DNA"/>
</dbReference>
<dbReference type="AlphaFoldDB" id="A0A699QRY4"/>
<feature type="non-terminal residue" evidence="2">
    <location>
        <position position="134"/>
    </location>
</feature>
<evidence type="ECO:0000256" key="1">
    <source>
        <dbReference type="SAM" id="MobiDB-lite"/>
    </source>
</evidence>
<feature type="non-terminal residue" evidence="2">
    <location>
        <position position="1"/>
    </location>
</feature>
<sequence length="134" mass="14461">IAGNQTYDDACIEINVNAGSDDKDADEVPGKGDEDVSKESEIDDQERSNNSTQDVNTARLSINTANTNINTGSLNINIVGSNDPSMPSLEETGIFNDVYDDREVGVKANTNNLELSTVVSPIPTTRVHKDHPKE</sequence>
<name>A0A699QRY4_TANCI</name>
<protein>
    <submittedName>
        <fullName evidence="2">Uncharacterized protein</fullName>
    </submittedName>
</protein>
<feature type="compositionally biased region" description="Polar residues" evidence="1">
    <location>
        <begin position="48"/>
        <end position="57"/>
    </location>
</feature>
<comment type="caution">
    <text evidence="2">The sequence shown here is derived from an EMBL/GenBank/DDBJ whole genome shotgun (WGS) entry which is preliminary data.</text>
</comment>
<accession>A0A699QRY4</accession>
<feature type="compositionally biased region" description="Basic and acidic residues" evidence="1">
    <location>
        <begin position="20"/>
        <end position="40"/>
    </location>
</feature>
<organism evidence="2">
    <name type="scientific">Tanacetum cinerariifolium</name>
    <name type="common">Dalmatian daisy</name>
    <name type="synonym">Chrysanthemum cinerariifolium</name>
    <dbReference type="NCBI Taxonomy" id="118510"/>
    <lineage>
        <taxon>Eukaryota</taxon>
        <taxon>Viridiplantae</taxon>
        <taxon>Streptophyta</taxon>
        <taxon>Embryophyta</taxon>
        <taxon>Tracheophyta</taxon>
        <taxon>Spermatophyta</taxon>
        <taxon>Magnoliopsida</taxon>
        <taxon>eudicotyledons</taxon>
        <taxon>Gunneridae</taxon>
        <taxon>Pentapetalae</taxon>
        <taxon>asterids</taxon>
        <taxon>campanulids</taxon>
        <taxon>Asterales</taxon>
        <taxon>Asteraceae</taxon>
        <taxon>Asteroideae</taxon>
        <taxon>Anthemideae</taxon>
        <taxon>Anthemidinae</taxon>
        <taxon>Tanacetum</taxon>
    </lineage>
</organism>
<reference evidence="2" key="1">
    <citation type="journal article" date="2019" name="Sci. Rep.">
        <title>Draft genome of Tanacetum cinerariifolium, the natural source of mosquito coil.</title>
        <authorList>
            <person name="Yamashiro T."/>
            <person name="Shiraishi A."/>
            <person name="Satake H."/>
            <person name="Nakayama K."/>
        </authorList>
    </citation>
    <scope>NUCLEOTIDE SEQUENCE</scope>
</reference>